<accession>A0ABR3A0L9</accession>
<dbReference type="InterPro" id="IPR019236">
    <property type="entry name" value="APP1_cat"/>
</dbReference>
<protein>
    <recommendedName>
        <fullName evidence="2">Phosphatidate phosphatase APP1 catalytic domain-containing protein</fullName>
    </recommendedName>
</protein>
<dbReference type="PANTHER" id="PTHR28208:SF1">
    <property type="entry name" value="FILAMENT ORGANIZATION PROTEIN APP1-LIKE, PUTATIVE (AFU_ORTHOLOGUE AFUA_1G06650)-RELATED"/>
    <property type="match status" value="1"/>
</dbReference>
<feature type="chain" id="PRO_5046578810" description="Phosphatidate phosphatase APP1 catalytic domain-containing protein" evidence="1">
    <location>
        <begin position="20"/>
        <end position="373"/>
    </location>
</feature>
<feature type="domain" description="Phosphatidate phosphatase APP1 catalytic" evidence="2">
    <location>
        <begin position="171"/>
        <end position="327"/>
    </location>
</feature>
<evidence type="ECO:0000313" key="3">
    <source>
        <dbReference type="EMBL" id="KAL0066871.1"/>
    </source>
</evidence>
<evidence type="ECO:0000313" key="4">
    <source>
        <dbReference type="Proteomes" id="UP001437256"/>
    </source>
</evidence>
<proteinExistence type="predicted"/>
<reference evidence="3 4" key="1">
    <citation type="submission" date="2024-05" db="EMBL/GenBank/DDBJ databases">
        <title>A draft genome resource for the thread blight pathogen Marasmius tenuissimus strain MS-2.</title>
        <authorList>
            <person name="Yulfo-Soto G.E."/>
            <person name="Baruah I.K."/>
            <person name="Amoako-Attah I."/>
            <person name="Bukari Y."/>
            <person name="Meinhardt L.W."/>
            <person name="Bailey B.A."/>
            <person name="Cohen S.P."/>
        </authorList>
    </citation>
    <scope>NUCLEOTIDE SEQUENCE [LARGE SCALE GENOMIC DNA]</scope>
    <source>
        <strain evidence="3 4">MS-2</strain>
    </source>
</reference>
<feature type="signal peptide" evidence="1">
    <location>
        <begin position="1"/>
        <end position="19"/>
    </location>
</feature>
<comment type="caution">
    <text evidence="3">The sequence shown here is derived from an EMBL/GenBank/DDBJ whole genome shotgun (WGS) entry which is preliminary data.</text>
</comment>
<name>A0ABR3A0L9_9AGAR</name>
<evidence type="ECO:0000256" key="1">
    <source>
        <dbReference type="SAM" id="SignalP"/>
    </source>
</evidence>
<organism evidence="3 4">
    <name type="scientific">Marasmius tenuissimus</name>
    <dbReference type="NCBI Taxonomy" id="585030"/>
    <lineage>
        <taxon>Eukaryota</taxon>
        <taxon>Fungi</taxon>
        <taxon>Dikarya</taxon>
        <taxon>Basidiomycota</taxon>
        <taxon>Agaricomycotina</taxon>
        <taxon>Agaricomycetes</taxon>
        <taxon>Agaricomycetidae</taxon>
        <taxon>Agaricales</taxon>
        <taxon>Marasmiineae</taxon>
        <taxon>Marasmiaceae</taxon>
        <taxon>Marasmius</taxon>
    </lineage>
</organism>
<dbReference type="Pfam" id="PF09949">
    <property type="entry name" value="APP1_cat"/>
    <property type="match status" value="1"/>
</dbReference>
<gene>
    <name evidence="3" type="ORF">AAF712_006066</name>
</gene>
<evidence type="ECO:0000259" key="2">
    <source>
        <dbReference type="Pfam" id="PF09949"/>
    </source>
</evidence>
<keyword evidence="1" id="KW-0732">Signal</keyword>
<dbReference type="EMBL" id="JBBXMP010000031">
    <property type="protein sequence ID" value="KAL0066871.1"/>
    <property type="molecule type" value="Genomic_DNA"/>
</dbReference>
<dbReference type="Proteomes" id="UP001437256">
    <property type="component" value="Unassembled WGS sequence"/>
</dbReference>
<sequence>MKLAFASIPFAVAVAVVRAVPIKERGIFSDINSLENVLLFDSPAVQDASGNTLVNVQSYVFLKQFDLDPLTSVLTNGLEKLGIDVEDKIDSALDRLSLLASIGVPGKEVKVKVAGCDKEATLPKTSLGDLGLVTGTVSVGKCAGGNTFNATVRGNDFTPEVTIFPSSPDGFGVISDIDDTIKISNVLDKIKLAQTTLFDAPKAVTGMPEVYKSLATSLNDPQFIYISGSPYQLYPFLRSFVATSFPDARGPLFLRNLTITDLDIILDSFSEDENKKLEYKLSQIARVQAMYPQKNFLTIGDSTEKDPEIYGEAFKAHGGDFIKCIWIHLVDGADNSDERFSAAFEGVPQDRIRLFDDSQVATLADVDVAGGQC</sequence>
<dbReference type="PANTHER" id="PTHR28208">
    <property type="entry name" value="PHOSPHATIDATE PHOSPHATASE APP1"/>
    <property type="match status" value="1"/>
</dbReference>
<keyword evidence="4" id="KW-1185">Reference proteome</keyword>
<dbReference type="InterPro" id="IPR052935">
    <property type="entry name" value="Mg2+_PAP"/>
</dbReference>